<gene>
    <name evidence="1" type="ordered locus">RB4727</name>
</gene>
<dbReference type="EnsemblBacteria" id="CAD73958">
    <property type="protein sequence ID" value="CAD73958"/>
    <property type="gene ID" value="RB4727"/>
</dbReference>
<dbReference type="EMBL" id="BX294140">
    <property type="protein sequence ID" value="CAD73958.1"/>
    <property type="molecule type" value="Genomic_DNA"/>
</dbReference>
<protein>
    <submittedName>
        <fullName evidence="1">Uncharacterized protein</fullName>
    </submittedName>
</protein>
<sequence length="54" mass="5908">MWGIKRLEAYATCFPHNPSSAEAFQPATAQTTAPHPSRPELCALNAMPSILLRL</sequence>
<evidence type="ECO:0000313" key="2">
    <source>
        <dbReference type="Proteomes" id="UP000001025"/>
    </source>
</evidence>
<proteinExistence type="predicted"/>
<reference evidence="1 2" key="1">
    <citation type="journal article" date="2003" name="Proc. Natl. Acad. Sci. U.S.A.">
        <title>Complete genome sequence of the marine planctomycete Pirellula sp. strain 1.</title>
        <authorList>
            <person name="Gloeckner F.O."/>
            <person name="Kube M."/>
            <person name="Bauer M."/>
            <person name="Teeling H."/>
            <person name="Lombardot T."/>
            <person name="Ludwig W."/>
            <person name="Gade D."/>
            <person name="Beck A."/>
            <person name="Borzym K."/>
            <person name="Heitmann K."/>
            <person name="Rabus R."/>
            <person name="Schlesner H."/>
            <person name="Amann R."/>
            <person name="Reinhardt R."/>
        </authorList>
    </citation>
    <scope>NUCLEOTIDE SEQUENCE [LARGE SCALE GENOMIC DNA]</scope>
    <source>
        <strain evidence="2">DSM 10527 / NCIMB 13988 / SH1</strain>
    </source>
</reference>
<dbReference type="AlphaFoldDB" id="Q7US39"/>
<organism evidence="1 2">
    <name type="scientific">Rhodopirellula baltica (strain DSM 10527 / NCIMB 13988 / SH1)</name>
    <dbReference type="NCBI Taxonomy" id="243090"/>
    <lineage>
        <taxon>Bacteria</taxon>
        <taxon>Pseudomonadati</taxon>
        <taxon>Planctomycetota</taxon>
        <taxon>Planctomycetia</taxon>
        <taxon>Pirellulales</taxon>
        <taxon>Pirellulaceae</taxon>
        <taxon>Rhodopirellula</taxon>
    </lineage>
</organism>
<dbReference type="Proteomes" id="UP000001025">
    <property type="component" value="Chromosome"/>
</dbReference>
<evidence type="ECO:0000313" key="1">
    <source>
        <dbReference type="EMBL" id="CAD73958.1"/>
    </source>
</evidence>
<dbReference type="InParanoid" id="Q7US39"/>
<accession>Q7US39</accession>
<keyword evidence="2" id="KW-1185">Reference proteome</keyword>
<dbReference type="HOGENOM" id="CLU_3047378_0_0_0"/>
<name>Q7US39_RHOBA</name>
<dbReference type="KEGG" id="rba:RB4727"/>